<evidence type="ECO:0000313" key="4">
    <source>
        <dbReference type="Proteomes" id="UP000308730"/>
    </source>
</evidence>
<evidence type="ECO:0000256" key="1">
    <source>
        <dbReference type="SAM" id="MobiDB-lite"/>
    </source>
</evidence>
<proteinExistence type="predicted"/>
<accession>A0A4S4MIS9</accession>
<dbReference type="AlphaFoldDB" id="A0A4S4MIS9"/>
<reference evidence="3 4" key="1">
    <citation type="submission" date="2019-02" db="EMBL/GenBank/DDBJ databases">
        <title>Genome sequencing of the rare red list fungi Antrodiella citrinella (Flaviporus citrinellus).</title>
        <authorList>
            <person name="Buettner E."/>
            <person name="Kellner H."/>
        </authorList>
    </citation>
    <scope>NUCLEOTIDE SEQUENCE [LARGE SCALE GENOMIC DNA]</scope>
    <source>
        <strain evidence="3 4">DSM 108506</strain>
    </source>
</reference>
<feature type="region of interest" description="Disordered" evidence="1">
    <location>
        <begin position="26"/>
        <end position="81"/>
    </location>
</feature>
<sequence>MDSLPSSPSKAPETLCILAARILLHPPARIPRPDDPTPRKPPAYVSGNSAKRKRDLSSTNLDLSGSSKRAKGKGRADNEDEQVRLARETMLYMPKPGVSLPRMLGRDVRPGRSTDEFKIPALPSRAQSQPVGKLNGSDVADVFGSVDSGSVKEKEHATDSKPGSDELEKANKTVIKQAAITCLSKHGVKKGHPEFNDLFTATYRGAAFALRNVVRVQAVNMRSVDKLLEAHARIYVNGNGDNHTSTSGS</sequence>
<comment type="caution">
    <text evidence="3">The sequence shown here is derived from an EMBL/GenBank/DDBJ whole genome shotgun (WGS) entry which is preliminary data.</text>
</comment>
<feature type="compositionally biased region" description="Polar residues" evidence="1">
    <location>
        <begin position="57"/>
        <end position="67"/>
    </location>
</feature>
<keyword evidence="4" id="KW-1185">Reference proteome</keyword>
<dbReference type="OrthoDB" id="5599874at2759"/>
<protein>
    <recommendedName>
        <fullName evidence="2">Sld7 C-terminal domain-containing protein</fullName>
    </recommendedName>
</protein>
<dbReference type="Proteomes" id="UP000308730">
    <property type="component" value="Unassembled WGS sequence"/>
</dbReference>
<feature type="domain" description="Sld7 C-terminal" evidence="2">
    <location>
        <begin position="168"/>
        <end position="236"/>
    </location>
</feature>
<evidence type="ECO:0000259" key="2">
    <source>
        <dbReference type="Pfam" id="PF18596"/>
    </source>
</evidence>
<dbReference type="Pfam" id="PF18596">
    <property type="entry name" value="Sld7_C"/>
    <property type="match status" value="1"/>
</dbReference>
<feature type="region of interest" description="Disordered" evidence="1">
    <location>
        <begin position="147"/>
        <end position="166"/>
    </location>
</feature>
<feature type="compositionally biased region" description="Basic and acidic residues" evidence="1">
    <location>
        <begin position="150"/>
        <end position="166"/>
    </location>
</feature>
<name>A0A4S4MIS9_9APHY</name>
<organism evidence="3 4">
    <name type="scientific">Antrodiella citrinella</name>
    <dbReference type="NCBI Taxonomy" id="2447956"/>
    <lineage>
        <taxon>Eukaryota</taxon>
        <taxon>Fungi</taxon>
        <taxon>Dikarya</taxon>
        <taxon>Basidiomycota</taxon>
        <taxon>Agaricomycotina</taxon>
        <taxon>Agaricomycetes</taxon>
        <taxon>Polyporales</taxon>
        <taxon>Steccherinaceae</taxon>
        <taxon>Antrodiella</taxon>
    </lineage>
</organism>
<dbReference type="InterPro" id="IPR041260">
    <property type="entry name" value="Sld7_C"/>
</dbReference>
<dbReference type="EMBL" id="SGPM01000397">
    <property type="protein sequence ID" value="THH23080.1"/>
    <property type="molecule type" value="Genomic_DNA"/>
</dbReference>
<evidence type="ECO:0000313" key="3">
    <source>
        <dbReference type="EMBL" id="THH23080.1"/>
    </source>
</evidence>
<gene>
    <name evidence="3" type="ORF">EUX98_g8099</name>
</gene>